<protein>
    <submittedName>
        <fullName evidence="5">T9SS type A sorting domain-containing protein</fullName>
    </submittedName>
</protein>
<dbReference type="InterPro" id="IPR015943">
    <property type="entry name" value="WD40/YVTN_repeat-like_dom_sf"/>
</dbReference>
<evidence type="ECO:0000313" key="6">
    <source>
        <dbReference type="Proteomes" id="UP000642920"/>
    </source>
</evidence>
<keyword evidence="2" id="KW-1133">Transmembrane helix</keyword>
<dbReference type="Proteomes" id="UP000642920">
    <property type="component" value="Unassembled WGS sequence"/>
</dbReference>
<name>A0A937A715_9BACT</name>
<keyword evidence="2" id="KW-0472">Membrane</keyword>
<dbReference type="PANTHER" id="PTHR43739">
    <property type="entry name" value="XYLOGLUCANASE (EUROFUNG)"/>
    <property type="match status" value="1"/>
</dbReference>
<evidence type="ECO:0000256" key="1">
    <source>
        <dbReference type="ARBA" id="ARBA00022737"/>
    </source>
</evidence>
<keyword evidence="1" id="KW-0677">Repeat</keyword>
<dbReference type="GO" id="GO:0010411">
    <property type="term" value="P:xyloglucan metabolic process"/>
    <property type="evidence" value="ECO:0007669"/>
    <property type="project" value="TreeGrafter"/>
</dbReference>
<proteinExistence type="predicted"/>
<dbReference type="Pfam" id="PF18962">
    <property type="entry name" value="Por_Secre_tail"/>
    <property type="match status" value="1"/>
</dbReference>
<sequence length="1249" mass="137217">MKINLQKALILISISCLIGMIIFIPYPKDQILSENDPKSEFWSSKKARIKGGQDEYMKPDGFIEYFNQVNKEIGQNHDSYSKGYRTRELNQSFLNYKNSKHASKNINDLSATFISRGPGNVGGRTRAIAVDPDDQTHCTWIAGAASGGLWKTTDCGLSWINISEGLPNLSTNSIAQAASNPDVIYVGTGEVFAGNATFVRGDGIYKSTDRGGTWSLLNSTVDNTDYISVNRIAVDPLDEDILVIATNSGIYKSTDGGNSWIETFDSPAGSSVQDLQVNPDDFSIQYAGVNSRGIYKSIDAGQTWVQSSEGISEGLRFEVAVAPSNPDVVYTSTYVGTTTILYVSTDSGETWVKAKDESQNTDFLGGQGWYDNTIEVNPYDATEVFVGGVSIGKFKVNASSITESDRQFLGIDEENTSFLSFVNFGATYNSGSLNISDGSLSPSQNPVSVEIRWGGDNVQKAHRFEVPSNGGSNSDGGAGVPVTNYSYQDYVDVPFEVWDIENDRQLMVSFRDQEADGTFNLNPRDDNADPELLTAREYLYIHDITYDPENPDSDITGRSGGVEYKNMYYFWPILAEGAIWNPSSFTDAILRFKYGAEVFASAQATTIYDAYGDWNGENRNTLHPDHHNLTFVKTNEANKEFMVVNGNDGAFGFSSDNGITFEEREKGYVTSQFYGADKKPGEDKFIGGTQDNGTWVSNGENVDNTNSYSFVLGGDGFEVLWNSRDSDLVLGTIYNNRIYKSTNGGTIFQPSSTGIANDDGPFITRLANSKSSPNIVYAIGDGGVYKSTDFGSNWTLKSINSAEWAGNNSSSDVEVSLANDSIVWAGAGMASGVVRMFVSTDKGESYKVTDIPLEAPRAYCTGIYTHPIEEETAYILFSVADRAKILKTENLGVTWTDISGFGTGADQSNNGFPDVYVHSLLVMPFNTDIIWVGTEIGLFESLDGGETWNIRNDFPSVSIWSMKAVDDQIVIGTHGRGIWTATIDDLSYAALSINDFTYNGYGNAEMRYSLPNAYEQLTISANGVILDTIESPEMGDNVYSFDSFTYLKGAKITISASAINQQFRASYSIEEIDSSPEILKFETGDLVADGYPIVLEVENTEPFNKVEVYFDDQLVHTDNQTLTVEDEKRIISFKYQDQGTFTVTVKSYLGNIVFESVLNNVVTSNQSAFERGVSLYPNPVVSELNIEDETSALRRVQIFTSNGKLVKSLKLNEASRLTTVNVGELEEGMYLVQLTDKNGAIKTKRIVKQ</sequence>
<feature type="domain" description="Sortilin N-terminal" evidence="3">
    <location>
        <begin position="250"/>
        <end position="367"/>
    </location>
</feature>
<dbReference type="NCBIfam" id="TIGR04183">
    <property type="entry name" value="Por_Secre_tail"/>
    <property type="match status" value="1"/>
</dbReference>
<accession>A0A937A715</accession>
<organism evidence="5 6">
    <name type="scientific">Marivirga atlantica</name>
    <dbReference type="NCBI Taxonomy" id="1548457"/>
    <lineage>
        <taxon>Bacteria</taxon>
        <taxon>Pseudomonadati</taxon>
        <taxon>Bacteroidota</taxon>
        <taxon>Cytophagia</taxon>
        <taxon>Cytophagales</taxon>
        <taxon>Marivirgaceae</taxon>
        <taxon>Marivirga</taxon>
    </lineage>
</organism>
<feature type="transmembrane region" description="Helical" evidence="2">
    <location>
        <begin position="7"/>
        <end position="26"/>
    </location>
</feature>
<dbReference type="SUPFAM" id="SSF110296">
    <property type="entry name" value="Oligoxyloglucan reducing end-specific cellobiohydrolase"/>
    <property type="match status" value="1"/>
</dbReference>
<dbReference type="EMBL" id="JAERQG010000001">
    <property type="protein sequence ID" value="MBL0764785.1"/>
    <property type="molecule type" value="Genomic_DNA"/>
</dbReference>
<dbReference type="PANTHER" id="PTHR43739:SF5">
    <property type="entry name" value="EXO-ALPHA-SIALIDASE"/>
    <property type="match status" value="1"/>
</dbReference>
<dbReference type="InterPro" id="IPR052025">
    <property type="entry name" value="Xyloglucanase_GH74"/>
</dbReference>
<dbReference type="InterPro" id="IPR036278">
    <property type="entry name" value="Sialidase_sf"/>
</dbReference>
<reference evidence="5" key="1">
    <citation type="submission" date="2021-01" db="EMBL/GenBank/DDBJ databases">
        <title>Marivirga sp. nov., isolated from intertidal surface sediments.</title>
        <authorList>
            <person name="Zhang M."/>
        </authorList>
    </citation>
    <scope>NUCLEOTIDE SEQUENCE</scope>
    <source>
        <strain evidence="5">SM1354</strain>
    </source>
</reference>
<dbReference type="AlphaFoldDB" id="A0A937A715"/>
<comment type="caution">
    <text evidence="5">The sequence shown here is derived from an EMBL/GenBank/DDBJ whole genome shotgun (WGS) entry which is preliminary data.</text>
</comment>
<dbReference type="InterPro" id="IPR026444">
    <property type="entry name" value="Secre_tail"/>
</dbReference>
<dbReference type="CDD" id="cd15482">
    <property type="entry name" value="Sialidase_non-viral"/>
    <property type="match status" value="1"/>
</dbReference>
<dbReference type="Gene3D" id="2.130.10.10">
    <property type="entry name" value="YVTN repeat-like/Quinoprotein amine dehydrogenase"/>
    <property type="match status" value="5"/>
</dbReference>
<dbReference type="Pfam" id="PF15902">
    <property type="entry name" value="Sortilin-Vps10"/>
    <property type="match status" value="1"/>
</dbReference>
<dbReference type="SUPFAM" id="SSF50939">
    <property type="entry name" value="Sialidases"/>
    <property type="match status" value="1"/>
</dbReference>
<evidence type="ECO:0000259" key="4">
    <source>
        <dbReference type="Pfam" id="PF18962"/>
    </source>
</evidence>
<keyword evidence="6" id="KW-1185">Reference proteome</keyword>
<evidence type="ECO:0000259" key="3">
    <source>
        <dbReference type="Pfam" id="PF15902"/>
    </source>
</evidence>
<gene>
    <name evidence="5" type="ORF">JKP34_05950</name>
</gene>
<feature type="domain" description="Secretion system C-terminal sorting" evidence="4">
    <location>
        <begin position="1175"/>
        <end position="1247"/>
    </location>
</feature>
<keyword evidence="2" id="KW-0812">Transmembrane</keyword>
<dbReference type="InterPro" id="IPR031778">
    <property type="entry name" value="Sortilin_N"/>
</dbReference>
<evidence type="ECO:0000313" key="5">
    <source>
        <dbReference type="EMBL" id="MBL0764785.1"/>
    </source>
</evidence>
<dbReference type="RefSeq" id="WP_201918684.1">
    <property type="nucleotide sequence ID" value="NZ_JAERQG010000001.1"/>
</dbReference>
<evidence type="ECO:0000256" key="2">
    <source>
        <dbReference type="SAM" id="Phobius"/>
    </source>
</evidence>